<feature type="signal peptide" evidence="1">
    <location>
        <begin position="1"/>
        <end position="21"/>
    </location>
</feature>
<feature type="chain" id="PRO_5045098512" evidence="1">
    <location>
        <begin position="22"/>
        <end position="204"/>
    </location>
</feature>
<organism evidence="2 3">
    <name type="scientific">Pseudaquabacterium rugosum</name>
    <dbReference type="NCBI Taxonomy" id="2984194"/>
    <lineage>
        <taxon>Bacteria</taxon>
        <taxon>Pseudomonadati</taxon>
        <taxon>Pseudomonadota</taxon>
        <taxon>Betaproteobacteria</taxon>
        <taxon>Burkholderiales</taxon>
        <taxon>Sphaerotilaceae</taxon>
        <taxon>Pseudaquabacterium</taxon>
    </lineage>
</organism>
<dbReference type="EMBL" id="JBBUTF010000027">
    <property type="protein sequence ID" value="MEK8028638.1"/>
    <property type="molecule type" value="Genomic_DNA"/>
</dbReference>
<evidence type="ECO:0000313" key="3">
    <source>
        <dbReference type="Proteomes" id="UP001368500"/>
    </source>
</evidence>
<dbReference type="Proteomes" id="UP001368500">
    <property type="component" value="Unassembled WGS sequence"/>
</dbReference>
<protein>
    <submittedName>
        <fullName evidence="2">Uncharacterized protein</fullName>
    </submittedName>
</protein>
<name>A0ABU9BGJ8_9BURK</name>
<sequence length="204" mass="21508">MTRPFRPASLAVVATALLVAACGSNPLKQTRIEEQPDCVFPQSNAKAPIWVCGQGALDGVAVWEAGSYQKTAAGAAFQQDQATLSGRVRLAQRMKTMVTAGVKAHVATTGSGKSETVDQVASSTANAITAETLVGSRVYRTAYAPDGTMFVLVGLDEGMAKRVVEQAVSTSMNNNRAQWQQVKGAQAQSELAAEVYKLGIQSMQ</sequence>
<dbReference type="InterPro" id="IPR002217">
    <property type="entry name" value="Lipo_LPP20"/>
</dbReference>
<keyword evidence="3" id="KW-1185">Reference proteome</keyword>
<gene>
    <name evidence="2" type="ORF">AACH11_21980</name>
</gene>
<keyword evidence="1" id="KW-0732">Signal</keyword>
<proteinExistence type="predicted"/>
<evidence type="ECO:0000256" key="1">
    <source>
        <dbReference type="SAM" id="SignalP"/>
    </source>
</evidence>
<accession>A0ABU9BGJ8</accession>
<dbReference type="PROSITE" id="PS51257">
    <property type="entry name" value="PROKAR_LIPOPROTEIN"/>
    <property type="match status" value="1"/>
</dbReference>
<dbReference type="RefSeq" id="WP_341376424.1">
    <property type="nucleotide sequence ID" value="NZ_JBBUTF010000027.1"/>
</dbReference>
<evidence type="ECO:0000313" key="2">
    <source>
        <dbReference type="EMBL" id="MEK8028638.1"/>
    </source>
</evidence>
<comment type="caution">
    <text evidence="2">The sequence shown here is derived from an EMBL/GenBank/DDBJ whole genome shotgun (WGS) entry which is preliminary data.</text>
</comment>
<reference evidence="2 3" key="1">
    <citation type="submission" date="2024-04" db="EMBL/GenBank/DDBJ databases">
        <title>Novel species of the genus Ideonella isolated from streams.</title>
        <authorList>
            <person name="Lu H."/>
        </authorList>
    </citation>
    <scope>NUCLEOTIDE SEQUENCE [LARGE SCALE GENOMIC DNA]</scope>
    <source>
        <strain evidence="2 3">BYS139W</strain>
    </source>
</reference>
<dbReference type="PRINTS" id="PR01019">
    <property type="entry name" value="LIPOLPP20"/>
</dbReference>